<dbReference type="Pfam" id="PF01974">
    <property type="entry name" value="tRNA_int_endo"/>
    <property type="match status" value="1"/>
</dbReference>
<accession>A0ABN7T859</accession>
<dbReference type="Proteomes" id="UP001158576">
    <property type="component" value="Chromosome 2"/>
</dbReference>
<evidence type="ECO:0000313" key="7">
    <source>
        <dbReference type="EMBL" id="CAG5111745.1"/>
    </source>
</evidence>
<dbReference type="InterPro" id="IPR036167">
    <property type="entry name" value="tRNA_intron_Endo_cat-like_sf"/>
</dbReference>
<name>A0ABN7T859_OIKDI</name>
<dbReference type="PANTHER" id="PTHR13070">
    <property type="entry name" value="TRNA-SPLICING ENDONUCLEASE SUBUNIT SEN34-RELATED"/>
    <property type="match status" value="1"/>
</dbReference>
<reference evidence="7 8" key="1">
    <citation type="submission" date="2021-04" db="EMBL/GenBank/DDBJ databases">
        <authorList>
            <person name="Bliznina A."/>
        </authorList>
    </citation>
    <scope>NUCLEOTIDE SEQUENCE [LARGE SCALE GENOMIC DNA]</scope>
</reference>
<protein>
    <recommendedName>
        <fullName evidence="2">tRNA-intron lyase</fullName>
        <ecNumber evidence="2">4.6.1.16</ecNumber>
    </recommendedName>
</protein>
<sequence length="208" mass="23658">MKINIHVDLIGPCPRLLVSEKLIVIKTGLPGLLTPYQASILLPSPNVENEYVTIPLTEQLVDFEDKFYLQLERHVKKSHLEIAASYGQKVDIPAALEILTEVKPSDRRWRVNFLDHGSLLKNTNDGSKCSRLPEIKGLDAVKDKCHRYLWECGYYLTSGMKYGCDWLAYEHPPDLVHAEFIVSVLDVDNKLRSSEKGWTSLKGIKKNL</sequence>
<keyword evidence="4" id="KW-0456">Lyase</keyword>
<evidence type="ECO:0000256" key="3">
    <source>
        <dbReference type="ARBA" id="ARBA00022694"/>
    </source>
</evidence>
<dbReference type="InterPro" id="IPR011856">
    <property type="entry name" value="tRNA_endonuc-like_dom_sf"/>
</dbReference>
<evidence type="ECO:0000313" key="8">
    <source>
        <dbReference type="Proteomes" id="UP001158576"/>
    </source>
</evidence>
<comment type="catalytic activity">
    <reaction evidence="5">
        <text>pretRNA = a 3'-half-tRNA molecule with a 5'-OH end + a 5'-half-tRNA molecule with a 2',3'-cyclic phosphate end + an intron with a 2',3'-cyclic phosphate and a 5'-hydroxyl terminus.</text>
        <dbReference type="EC" id="4.6.1.16"/>
    </reaction>
</comment>
<dbReference type="InterPro" id="IPR006677">
    <property type="entry name" value="tRNA_intron_Endonuc_cat-like"/>
</dbReference>
<dbReference type="CDD" id="cd22363">
    <property type="entry name" value="tRNA-intron_lyase_C"/>
    <property type="match status" value="1"/>
</dbReference>
<evidence type="ECO:0000256" key="5">
    <source>
        <dbReference type="ARBA" id="ARBA00034031"/>
    </source>
</evidence>
<comment type="similarity">
    <text evidence="1">Belongs to the tRNA-intron endonuclease family.</text>
</comment>
<evidence type="ECO:0000256" key="1">
    <source>
        <dbReference type="ARBA" id="ARBA00008078"/>
    </source>
</evidence>
<dbReference type="EC" id="4.6.1.16" evidence="2"/>
<feature type="domain" description="tRNA intron endonuclease catalytic" evidence="6">
    <location>
        <begin position="146"/>
        <end position="194"/>
    </location>
</feature>
<dbReference type="Gene3D" id="3.40.1350.10">
    <property type="match status" value="1"/>
</dbReference>
<dbReference type="SUPFAM" id="SSF53032">
    <property type="entry name" value="tRNA-intron endonuclease catalytic domain-like"/>
    <property type="match status" value="1"/>
</dbReference>
<dbReference type="EMBL" id="OU015567">
    <property type="protein sequence ID" value="CAG5111745.1"/>
    <property type="molecule type" value="Genomic_DNA"/>
</dbReference>
<proteinExistence type="inferred from homology"/>
<keyword evidence="3" id="KW-0819">tRNA processing</keyword>
<gene>
    <name evidence="7" type="ORF">OKIOD_LOCUS14784</name>
</gene>
<evidence type="ECO:0000256" key="4">
    <source>
        <dbReference type="ARBA" id="ARBA00023239"/>
    </source>
</evidence>
<evidence type="ECO:0000256" key="2">
    <source>
        <dbReference type="ARBA" id="ARBA00012573"/>
    </source>
</evidence>
<evidence type="ECO:0000259" key="6">
    <source>
        <dbReference type="Pfam" id="PF01974"/>
    </source>
</evidence>
<dbReference type="PANTHER" id="PTHR13070:SF0">
    <property type="entry name" value="TRNA-SPLICING ENDONUCLEASE SUBUNIT SEN34"/>
    <property type="match status" value="1"/>
</dbReference>
<keyword evidence="8" id="KW-1185">Reference proteome</keyword>
<organism evidence="7 8">
    <name type="scientific">Oikopleura dioica</name>
    <name type="common">Tunicate</name>
    <dbReference type="NCBI Taxonomy" id="34765"/>
    <lineage>
        <taxon>Eukaryota</taxon>
        <taxon>Metazoa</taxon>
        <taxon>Chordata</taxon>
        <taxon>Tunicata</taxon>
        <taxon>Appendicularia</taxon>
        <taxon>Copelata</taxon>
        <taxon>Oikopleuridae</taxon>
        <taxon>Oikopleura</taxon>
    </lineage>
</organism>